<gene>
    <name evidence="3" type="ORF">B296_00038073</name>
</gene>
<reference evidence="3 4" key="1">
    <citation type="journal article" date="2014" name="Agronomy (Basel)">
        <title>A Draft Genome Sequence for Ensete ventricosum, the Drought-Tolerant Tree Against Hunger.</title>
        <authorList>
            <person name="Harrison J."/>
            <person name="Moore K.A."/>
            <person name="Paszkiewicz K."/>
            <person name="Jones T."/>
            <person name="Grant M."/>
            <person name="Ambacheew D."/>
            <person name="Muzemil S."/>
            <person name="Studholme D.J."/>
        </authorList>
    </citation>
    <scope>NUCLEOTIDE SEQUENCE [LARGE SCALE GENOMIC DNA]</scope>
</reference>
<evidence type="ECO:0008006" key="5">
    <source>
        <dbReference type="Google" id="ProtNLM"/>
    </source>
</evidence>
<protein>
    <recommendedName>
        <fullName evidence="5">Secreted protein</fullName>
    </recommendedName>
</protein>
<dbReference type="EMBL" id="AMZH03004613">
    <property type="protein sequence ID" value="RRT68705.1"/>
    <property type="molecule type" value="Genomic_DNA"/>
</dbReference>
<sequence length="218" mass="23881">MGAAVSVINALCLCFSIVFAIATGGGRQRAGRHSFVRRVIHAVGDIWVLCRRPWVVVNARSVTWEVETTPSVPSQPSCGGGPYSRDTRPPLPLYYYYSSWCPGPTFLCPGSASGVGILSNPGRRQPRRRPSTSPVEMIPRCTGSRRRPEVTTQLQPIHPFMNRRVHVRRPQAMGCFVLCLPEAILWVTSKRNRPLLGSVGFAPLVAHLIGAVRPSVAS</sequence>
<accession>A0A426ZXL8</accession>
<dbReference type="Proteomes" id="UP000287651">
    <property type="component" value="Unassembled WGS sequence"/>
</dbReference>
<evidence type="ECO:0000256" key="2">
    <source>
        <dbReference type="SAM" id="SignalP"/>
    </source>
</evidence>
<name>A0A426ZXL8_ENSVE</name>
<comment type="caution">
    <text evidence="3">The sequence shown here is derived from an EMBL/GenBank/DDBJ whole genome shotgun (WGS) entry which is preliminary data.</text>
</comment>
<feature type="signal peptide" evidence="2">
    <location>
        <begin position="1"/>
        <end position="20"/>
    </location>
</feature>
<feature type="region of interest" description="Disordered" evidence="1">
    <location>
        <begin position="118"/>
        <end position="137"/>
    </location>
</feature>
<feature type="chain" id="PRO_5019151681" description="Secreted protein" evidence="2">
    <location>
        <begin position="21"/>
        <end position="218"/>
    </location>
</feature>
<evidence type="ECO:0000313" key="4">
    <source>
        <dbReference type="Proteomes" id="UP000287651"/>
    </source>
</evidence>
<organism evidence="3 4">
    <name type="scientific">Ensete ventricosum</name>
    <name type="common">Abyssinian banana</name>
    <name type="synonym">Musa ensete</name>
    <dbReference type="NCBI Taxonomy" id="4639"/>
    <lineage>
        <taxon>Eukaryota</taxon>
        <taxon>Viridiplantae</taxon>
        <taxon>Streptophyta</taxon>
        <taxon>Embryophyta</taxon>
        <taxon>Tracheophyta</taxon>
        <taxon>Spermatophyta</taxon>
        <taxon>Magnoliopsida</taxon>
        <taxon>Liliopsida</taxon>
        <taxon>Zingiberales</taxon>
        <taxon>Musaceae</taxon>
        <taxon>Ensete</taxon>
    </lineage>
</organism>
<keyword evidence="2" id="KW-0732">Signal</keyword>
<evidence type="ECO:0000313" key="3">
    <source>
        <dbReference type="EMBL" id="RRT68705.1"/>
    </source>
</evidence>
<dbReference type="AlphaFoldDB" id="A0A426ZXL8"/>
<evidence type="ECO:0000256" key="1">
    <source>
        <dbReference type="SAM" id="MobiDB-lite"/>
    </source>
</evidence>
<proteinExistence type="predicted"/>